<dbReference type="InterPro" id="IPR000306">
    <property type="entry name" value="Znf_FYVE"/>
</dbReference>
<dbReference type="InterPro" id="IPR017455">
    <property type="entry name" value="Znf_FYVE-rel"/>
</dbReference>
<evidence type="ECO:0000256" key="2">
    <source>
        <dbReference type="ARBA" id="ARBA00022771"/>
    </source>
</evidence>
<evidence type="ECO:0000313" key="8">
    <source>
        <dbReference type="EMBL" id="KAK6992087.1"/>
    </source>
</evidence>
<dbReference type="InterPro" id="IPR011011">
    <property type="entry name" value="Znf_FYVE_PHD"/>
</dbReference>
<dbReference type="Gene3D" id="3.30.40.10">
    <property type="entry name" value="Zinc/RING finger domain, C3HC4 (zinc finger)"/>
    <property type="match status" value="2"/>
</dbReference>
<dbReference type="Proteomes" id="UP001362999">
    <property type="component" value="Unassembled WGS sequence"/>
</dbReference>
<feature type="compositionally biased region" description="Pro residues" evidence="5">
    <location>
        <begin position="304"/>
        <end position="313"/>
    </location>
</feature>
<feature type="compositionally biased region" description="Low complexity" evidence="5">
    <location>
        <begin position="209"/>
        <end position="228"/>
    </location>
</feature>
<keyword evidence="3" id="KW-0862">Zinc</keyword>
<proteinExistence type="predicted"/>
<dbReference type="PROSITE" id="PS50089">
    <property type="entry name" value="ZF_RING_2"/>
    <property type="match status" value="1"/>
</dbReference>
<sequence length="506" mass="55691">MSGLPLLSGPAPVTETIEPPACRKCSKEFNFLLTRSRRCNHCGYSYCHSCTDYQGLMPRTGNETGYDMMNVCGYCIEFLNSITASGRGQLKSMALAKLKKYITAYNIKADRAVEKDDLIDAIMAAKAPNGCLLPANENYYRKYSVPNRSNQPRSRGLFSRQSAQPAPEPPLPPRPNQAPTYEFPRPDLAPDEPRYAPPPGPPPRPAPSRPASQPQSQPRYASAPQSSQYYDPHNGYHSQTHFNPHYPPRQQGPPPAAPRATRPQQPPNPGPYQSPRPSRSTHDLNTHNTANSNAPPRPRAASVAPPPTVPPPTLDQLLAMSDDAIPALSVHALKQILFTNHVNPGQVLEKSDLVKKVKDLVAEEKRQRERQRLAEEAEERERIEQQRVMMEQFARQQKEREEREKAAAGSAAAPAAAEGGEEIGSSSNASAPPPLPPKAQAMASHLERTGLCVICQDDEANIAIVDCGHLAMCRGCSDLVMASSRECPLCRTRIVTEARLLRIFKT</sequence>
<accession>A0AAV9ZU78</accession>
<dbReference type="SUPFAM" id="SSF57903">
    <property type="entry name" value="FYVE/PHD zinc finger"/>
    <property type="match status" value="1"/>
</dbReference>
<dbReference type="PANTHER" id="PTHR14879">
    <property type="entry name" value="CASPASE REGULATOR, RING FINGER DOMAIN-CONTAINING"/>
    <property type="match status" value="1"/>
</dbReference>
<keyword evidence="2 4" id="KW-0863">Zinc-finger</keyword>
<dbReference type="CDD" id="cd00065">
    <property type="entry name" value="FYVE_like_SF"/>
    <property type="match status" value="1"/>
</dbReference>
<dbReference type="InterPro" id="IPR013083">
    <property type="entry name" value="Znf_RING/FYVE/PHD"/>
</dbReference>
<evidence type="ECO:0000256" key="1">
    <source>
        <dbReference type="ARBA" id="ARBA00022723"/>
    </source>
</evidence>
<dbReference type="PROSITE" id="PS50178">
    <property type="entry name" value="ZF_FYVE"/>
    <property type="match status" value="1"/>
</dbReference>
<keyword evidence="1" id="KW-0479">Metal-binding</keyword>
<keyword evidence="9" id="KW-1185">Reference proteome</keyword>
<dbReference type="SUPFAM" id="SSF57850">
    <property type="entry name" value="RING/U-box"/>
    <property type="match status" value="1"/>
</dbReference>
<feature type="compositionally biased region" description="Basic and acidic residues" evidence="5">
    <location>
        <begin position="396"/>
        <end position="406"/>
    </location>
</feature>
<feature type="compositionally biased region" description="Pro residues" evidence="5">
    <location>
        <begin position="245"/>
        <end position="257"/>
    </location>
</feature>
<feature type="compositionally biased region" description="Pro residues" evidence="5">
    <location>
        <begin position="166"/>
        <end position="176"/>
    </location>
</feature>
<dbReference type="EMBL" id="JAWWNJ010000113">
    <property type="protein sequence ID" value="KAK6992087.1"/>
    <property type="molecule type" value="Genomic_DNA"/>
</dbReference>
<feature type="compositionally biased region" description="Low complexity" evidence="5">
    <location>
        <begin position="289"/>
        <end position="303"/>
    </location>
</feature>
<protein>
    <submittedName>
        <fullName evidence="8">RING-finger domain-containing protein</fullName>
    </submittedName>
</protein>
<comment type="caution">
    <text evidence="8">The sequence shown here is derived from an EMBL/GenBank/DDBJ whole genome shotgun (WGS) entry which is preliminary data.</text>
</comment>
<dbReference type="SMART" id="SM00064">
    <property type="entry name" value="FYVE"/>
    <property type="match status" value="1"/>
</dbReference>
<feature type="domain" description="RING-type" evidence="6">
    <location>
        <begin position="452"/>
        <end position="491"/>
    </location>
</feature>
<name>A0AAV9ZU78_9AGAR</name>
<dbReference type="PANTHER" id="PTHR14879:SF5">
    <property type="entry name" value="RING-TYPE DOMAIN-CONTAINING PROTEIN"/>
    <property type="match status" value="1"/>
</dbReference>
<evidence type="ECO:0000256" key="5">
    <source>
        <dbReference type="SAM" id="MobiDB-lite"/>
    </source>
</evidence>
<feature type="domain" description="FYVE-type" evidence="7">
    <location>
        <begin position="16"/>
        <end position="80"/>
    </location>
</feature>
<feature type="compositionally biased region" description="Pro residues" evidence="5">
    <location>
        <begin position="264"/>
        <end position="274"/>
    </location>
</feature>
<dbReference type="Pfam" id="PF01363">
    <property type="entry name" value="FYVE"/>
    <property type="match status" value="1"/>
</dbReference>
<evidence type="ECO:0000256" key="4">
    <source>
        <dbReference type="PROSITE-ProRule" id="PRU00175"/>
    </source>
</evidence>
<feature type="region of interest" description="Disordered" evidence="5">
    <location>
        <begin position="392"/>
        <end position="436"/>
    </location>
</feature>
<feature type="compositionally biased region" description="Pro residues" evidence="5">
    <location>
        <begin position="195"/>
        <end position="208"/>
    </location>
</feature>
<evidence type="ECO:0000259" key="7">
    <source>
        <dbReference type="PROSITE" id="PS50178"/>
    </source>
</evidence>
<organism evidence="8 9">
    <name type="scientific">Favolaschia claudopus</name>
    <dbReference type="NCBI Taxonomy" id="2862362"/>
    <lineage>
        <taxon>Eukaryota</taxon>
        <taxon>Fungi</taxon>
        <taxon>Dikarya</taxon>
        <taxon>Basidiomycota</taxon>
        <taxon>Agaricomycotina</taxon>
        <taxon>Agaricomycetes</taxon>
        <taxon>Agaricomycetidae</taxon>
        <taxon>Agaricales</taxon>
        <taxon>Marasmiineae</taxon>
        <taxon>Mycenaceae</taxon>
        <taxon>Favolaschia</taxon>
    </lineage>
</organism>
<dbReference type="Pfam" id="PF13920">
    <property type="entry name" value="zf-C3HC4_3"/>
    <property type="match status" value="1"/>
</dbReference>
<evidence type="ECO:0000256" key="3">
    <source>
        <dbReference type="ARBA" id="ARBA00022833"/>
    </source>
</evidence>
<dbReference type="AlphaFoldDB" id="A0AAV9ZU78"/>
<dbReference type="SMART" id="SM00184">
    <property type="entry name" value="RING"/>
    <property type="match status" value="1"/>
</dbReference>
<gene>
    <name evidence="8" type="ORF">R3P38DRAFT_3089020</name>
</gene>
<feature type="compositionally biased region" description="Low complexity" evidence="5">
    <location>
        <begin position="407"/>
        <end position="430"/>
    </location>
</feature>
<dbReference type="PRINTS" id="PR01217">
    <property type="entry name" value="PRICHEXTENSN"/>
</dbReference>
<feature type="region of interest" description="Disordered" evidence="5">
    <location>
        <begin position="144"/>
        <end position="315"/>
    </location>
</feature>
<reference evidence="8 9" key="1">
    <citation type="journal article" date="2024" name="J Genomics">
        <title>Draft genome sequencing and assembly of Favolaschia claudopus CIRM-BRFM 2984 isolated from oak limbs.</title>
        <authorList>
            <person name="Navarro D."/>
            <person name="Drula E."/>
            <person name="Chaduli D."/>
            <person name="Cazenave R."/>
            <person name="Ahrendt S."/>
            <person name="Wang J."/>
            <person name="Lipzen A."/>
            <person name="Daum C."/>
            <person name="Barry K."/>
            <person name="Grigoriev I.V."/>
            <person name="Favel A."/>
            <person name="Rosso M.N."/>
            <person name="Martin F."/>
        </authorList>
    </citation>
    <scope>NUCLEOTIDE SEQUENCE [LARGE SCALE GENOMIC DNA]</scope>
    <source>
        <strain evidence="8 9">CIRM-BRFM 2984</strain>
    </source>
</reference>
<evidence type="ECO:0000313" key="9">
    <source>
        <dbReference type="Proteomes" id="UP001362999"/>
    </source>
</evidence>
<evidence type="ECO:0000259" key="6">
    <source>
        <dbReference type="PROSITE" id="PS50089"/>
    </source>
</evidence>
<dbReference type="InterPro" id="IPR001841">
    <property type="entry name" value="Znf_RING"/>
</dbReference>
<dbReference type="GO" id="GO:0008270">
    <property type="term" value="F:zinc ion binding"/>
    <property type="evidence" value="ECO:0007669"/>
    <property type="project" value="UniProtKB-KW"/>
</dbReference>
<dbReference type="InterPro" id="IPR051728">
    <property type="entry name" value="RING-FYVE_E3_ubiquitin-ligase"/>
</dbReference>